<dbReference type="AlphaFoldDB" id="A0A7J6XD99"/>
<organism evidence="1 2">
    <name type="scientific">Thalictrum thalictroides</name>
    <name type="common">Rue-anemone</name>
    <name type="synonym">Anemone thalictroides</name>
    <dbReference type="NCBI Taxonomy" id="46969"/>
    <lineage>
        <taxon>Eukaryota</taxon>
        <taxon>Viridiplantae</taxon>
        <taxon>Streptophyta</taxon>
        <taxon>Embryophyta</taxon>
        <taxon>Tracheophyta</taxon>
        <taxon>Spermatophyta</taxon>
        <taxon>Magnoliopsida</taxon>
        <taxon>Ranunculales</taxon>
        <taxon>Ranunculaceae</taxon>
        <taxon>Thalictroideae</taxon>
        <taxon>Thalictrum</taxon>
    </lineage>
</organism>
<dbReference type="Pfam" id="PF04078">
    <property type="entry name" value="Rcd1"/>
    <property type="match status" value="1"/>
</dbReference>
<evidence type="ECO:0000313" key="1">
    <source>
        <dbReference type="EMBL" id="KAF5206928.1"/>
    </source>
</evidence>
<proteinExistence type="predicted"/>
<keyword evidence="2" id="KW-1185">Reference proteome</keyword>
<evidence type="ECO:0000313" key="2">
    <source>
        <dbReference type="Proteomes" id="UP000554482"/>
    </source>
</evidence>
<accession>A0A7J6XD99</accession>
<dbReference type="PANTHER" id="PTHR12262">
    <property type="entry name" value="CCR4-NOT TRANSCRIPTION COMPLEX SUBUNIT 9"/>
    <property type="match status" value="1"/>
</dbReference>
<sequence length="166" mass="18757">MFQGVRRFQAVDRVRAYALSVVGILCQAGEPQIIQKVIEGDMIETCRVSIEVGSELCKVIGIHILETILQDQMGLSGICSDNRLSELMKTLEHMVAVLARNQDASPRLLFHIIRCYILLCGDMRGLSIVKKNLPQHFTNDFFRKTTEEHPNIRELLDQLLLTVGAH</sequence>
<dbReference type="GO" id="GO:0030014">
    <property type="term" value="C:CCR4-NOT complex"/>
    <property type="evidence" value="ECO:0007669"/>
    <property type="project" value="InterPro"/>
</dbReference>
<comment type="caution">
    <text evidence="1">The sequence shown here is derived from an EMBL/GenBank/DDBJ whole genome shotgun (WGS) entry which is preliminary data.</text>
</comment>
<gene>
    <name evidence="1" type="ORF">FRX31_003486</name>
</gene>
<name>A0A7J6XD99_THATH</name>
<dbReference type="EMBL" id="JABWDY010002070">
    <property type="protein sequence ID" value="KAF5206928.1"/>
    <property type="molecule type" value="Genomic_DNA"/>
</dbReference>
<dbReference type="InterPro" id="IPR011989">
    <property type="entry name" value="ARM-like"/>
</dbReference>
<dbReference type="Proteomes" id="UP000554482">
    <property type="component" value="Unassembled WGS sequence"/>
</dbReference>
<dbReference type="InterPro" id="IPR007216">
    <property type="entry name" value="CNOT9"/>
</dbReference>
<protein>
    <submittedName>
        <fullName evidence="1">Cell differentiation, Rcd1-like protein</fullName>
    </submittedName>
</protein>
<reference evidence="1 2" key="1">
    <citation type="submission" date="2020-06" db="EMBL/GenBank/DDBJ databases">
        <title>Transcriptomic and genomic resources for Thalictrum thalictroides and T. hernandezii: Facilitating candidate gene discovery in an emerging model plant lineage.</title>
        <authorList>
            <person name="Arias T."/>
            <person name="Riano-Pachon D.M."/>
            <person name="Di Stilio V.S."/>
        </authorList>
    </citation>
    <scope>NUCLEOTIDE SEQUENCE [LARGE SCALE GENOMIC DNA]</scope>
    <source>
        <strain evidence="2">cv. WT478/WT964</strain>
        <tissue evidence="1">Leaves</tissue>
    </source>
</reference>
<dbReference type="GO" id="GO:0006402">
    <property type="term" value="P:mRNA catabolic process"/>
    <property type="evidence" value="ECO:0007669"/>
    <property type="project" value="InterPro"/>
</dbReference>
<dbReference type="Gene3D" id="1.25.10.10">
    <property type="entry name" value="Leucine-rich Repeat Variant"/>
    <property type="match status" value="1"/>
</dbReference>
<dbReference type="OrthoDB" id="2012683at2759"/>